<evidence type="ECO:0000313" key="4">
    <source>
        <dbReference type="Proteomes" id="UP000078284"/>
    </source>
</evidence>
<dbReference type="Proteomes" id="UP000078284">
    <property type="component" value="Chromosome 3"/>
</dbReference>
<accession>A0A178VHB2</accession>
<dbReference type="InterPro" id="IPR025398">
    <property type="entry name" value="DUF4371"/>
</dbReference>
<dbReference type="GO" id="GO:0046983">
    <property type="term" value="F:protein dimerization activity"/>
    <property type="evidence" value="ECO:0007669"/>
    <property type="project" value="InterPro"/>
</dbReference>
<dbReference type="Pfam" id="PF14291">
    <property type="entry name" value="DUF4371"/>
    <property type="match status" value="1"/>
</dbReference>
<feature type="domain" description="DUF4371" evidence="2">
    <location>
        <begin position="17"/>
        <end position="252"/>
    </location>
</feature>
<dbReference type="InterPro" id="IPR012337">
    <property type="entry name" value="RNaseH-like_sf"/>
</dbReference>
<gene>
    <name evidence="3" type="ordered locus">AXX17_At3g32400</name>
</gene>
<feature type="domain" description="HAT C-terminal dimerisation" evidence="1">
    <location>
        <begin position="562"/>
        <end position="620"/>
    </location>
</feature>
<dbReference type="EMBL" id="LUHQ01000003">
    <property type="protein sequence ID" value="OAP05807.1"/>
    <property type="molecule type" value="Genomic_DNA"/>
</dbReference>
<reference evidence="4" key="1">
    <citation type="journal article" date="2016" name="Proc. Natl. Acad. Sci. U.S.A.">
        <title>Chromosome-level assembly of Arabidopsis thaliana Ler reveals the extent of translocation and inversion polymorphisms.</title>
        <authorList>
            <person name="Zapata L."/>
            <person name="Ding J."/>
            <person name="Willing E.M."/>
            <person name="Hartwig B."/>
            <person name="Bezdan D."/>
            <person name="Jiao W.B."/>
            <person name="Patel V."/>
            <person name="Velikkakam James G."/>
            <person name="Koornneef M."/>
            <person name="Ossowski S."/>
            <person name="Schneeberger K."/>
        </authorList>
    </citation>
    <scope>NUCLEOTIDE SEQUENCE [LARGE SCALE GENOMIC DNA]</scope>
    <source>
        <strain evidence="4">cv. Landsberg erecta</strain>
    </source>
</reference>
<evidence type="ECO:0000259" key="2">
    <source>
        <dbReference type="Pfam" id="PF14291"/>
    </source>
</evidence>
<sequence length="644" mass="74915">MRRFNSEWFDLYSGGSDTFVTKGFDTWKNPQSLREHVGLVNSFHNNALKRADCLMRQGQSIVHAFYKQDDIVKREYRIRLNASIDCCRYLVRQGLSFRGHDESVDSENRGNFLELVKYTAGQNEAVSKVVLENAPKNNQMVCPKIQKDIVHCFAEEVIRSIIQEVDHDVFCLIVDESADISDKEQMAVVFCFVDKHGTVKERFIGLIHVKETFSASLKCAIDSLFAKLGLSIKQLRGQGYDGASNMKGEFNGLRSLILRENSSAYYIHCFAHQLQLVVVAVAKKHFKIGDFFDMISVLINVVGASCKRKDRVRDEFRKKLEEGINQGEIKTGKRLNQELSLQRPDNTRWGTHYTTLLRLVDLFTLIIKVLEWIEDDGTDSTKRRQANGLLKYFNTFDFVFYLQLMLLILGLTNSLSVALQRKDQDILNAMSLVKSTKQQLFKLRDDGWDSFLNEVFSFCKDHDIEFVIMDGEFVDPRKPRKKSNMTNLHHYQVECFYTVLDMQIQEFNDRFDEFYPQDFTPIDRRSLEHQLGLYIDNIWEDDRFANLKSLGDLARVMIETRKHLSHPQVYRLLKLVLTLPIATATVERCFSAMKIVKTTLRNRIGDQFLNDYVVCFVERELFDKVTNEVVIRRFQSMEDRRIAL</sequence>
<evidence type="ECO:0008006" key="5">
    <source>
        <dbReference type="Google" id="ProtNLM"/>
    </source>
</evidence>
<dbReference type="AlphaFoldDB" id="A0A178VHB2"/>
<dbReference type="InterPro" id="IPR055298">
    <property type="entry name" value="AtLOH3-like"/>
</dbReference>
<dbReference type="PANTHER" id="PTHR11697">
    <property type="entry name" value="GENERAL TRANSCRIPTION FACTOR 2-RELATED ZINC FINGER PROTEIN"/>
    <property type="match status" value="1"/>
</dbReference>
<comment type="caution">
    <text evidence="3">The sequence shown here is derived from an EMBL/GenBank/DDBJ whole genome shotgun (WGS) entry which is preliminary data.</text>
</comment>
<dbReference type="PANTHER" id="PTHR11697:SF230">
    <property type="entry name" value="ZINC FINGER, MYM DOMAIN CONTAINING 1"/>
    <property type="match status" value="1"/>
</dbReference>
<name>A0A178VHB2_ARATH</name>
<dbReference type="SUPFAM" id="SSF53098">
    <property type="entry name" value="Ribonuclease H-like"/>
    <property type="match status" value="1"/>
</dbReference>
<evidence type="ECO:0000259" key="1">
    <source>
        <dbReference type="Pfam" id="PF05699"/>
    </source>
</evidence>
<proteinExistence type="predicted"/>
<protein>
    <recommendedName>
        <fullName evidence="5">TTF-type domain-containing protein</fullName>
    </recommendedName>
</protein>
<organism evidence="3 4">
    <name type="scientific">Arabidopsis thaliana</name>
    <name type="common">Mouse-ear cress</name>
    <dbReference type="NCBI Taxonomy" id="3702"/>
    <lineage>
        <taxon>Eukaryota</taxon>
        <taxon>Viridiplantae</taxon>
        <taxon>Streptophyta</taxon>
        <taxon>Embryophyta</taxon>
        <taxon>Tracheophyta</taxon>
        <taxon>Spermatophyta</taxon>
        <taxon>Magnoliopsida</taxon>
        <taxon>eudicotyledons</taxon>
        <taxon>Gunneridae</taxon>
        <taxon>Pentapetalae</taxon>
        <taxon>rosids</taxon>
        <taxon>malvids</taxon>
        <taxon>Brassicales</taxon>
        <taxon>Brassicaceae</taxon>
        <taxon>Camelineae</taxon>
        <taxon>Arabidopsis</taxon>
    </lineage>
</organism>
<evidence type="ECO:0000313" key="3">
    <source>
        <dbReference type="EMBL" id="OAP05807.1"/>
    </source>
</evidence>
<dbReference type="Pfam" id="PF05699">
    <property type="entry name" value="Dimer_Tnp_hAT"/>
    <property type="match status" value="1"/>
</dbReference>
<dbReference type="InterPro" id="IPR008906">
    <property type="entry name" value="HATC_C_dom"/>
</dbReference>